<evidence type="ECO:0000256" key="1">
    <source>
        <dbReference type="ARBA" id="ARBA00004141"/>
    </source>
</evidence>
<feature type="transmembrane region" description="Helical" evidence="6">
    <location>
        <begin position="377"/>
        <end position="399"/>
    </location>
</feature>
<dbReference type="GO" id="GO:0016020">
    <property type="term" value="C:membrane"/>
    <property type="evidence" value="ECO:0007669"/>
    <property type="project" value="UniProtKB-SubCell"/>
</dbReference>
<dbReference type="GO" id="GO:0055085">
    <property type="term" value="P:transmembrane transport"/>
    <property type="evidence" value="ECO:0007669"/>
    <property type="project" value="InterPro"/>
</dbReference>
<feature type="transmembrane region" description="Helical" evidence="6">
    <location>
        <begin position="170"/>
        <end position="203"/>
    </location>
</feature>
<evidence type="ECO:0000256" key="4">
    <source>
        <dbReference type="ARBA" id="ARBA00022989"/>
    </source>
</evidence>
<keyword evidence="4 6" id="KW-1133">Transmembrane helix</keyword>
<dbReference type="EMBL" id="MCOG01000065">
    <property type="protein sequence ID" value="ORY58974.1"/>
    <property type="molecule type" value="Genomic_DNA"/>
</dbReference>
<evidence type="ECO:0000313" key="9">
    <source>
        <dbReference type="Proteomes" id="UP000193920"/>
    </source>
</evidence>
<dbReference type="PANTHER" id="PTHR43568:SF1">
    <property type="entry name" value="P PROTEIN"/>
    <property type="match status" value="1"/>
</dbReference>
<accession>A0A1Y2DIM1</accession>
<keyword evidence="5 6" id="KW-0472">Membrane</keyword>
<feature type="transmembrane region" description="Helical" evidence="6">
    <location>
        <begin position="337"/>
        <end position="356"/>
    </location>
</feature>
<reference evidence="8 9" key="1">
    <citation type="submission" date="2016-08" db="EMBL/GenBank/DDBJ databases">
        <title>A Parts List for Fungal Cellulosomes Revealed by Comparative Genomics.</title>
        <authorList>
            <consortium name="DOE Joint Genome Institute"/>
            <person name="Haitjema C.H."/>
            <person name="Gilmore S.P."/>
            <person name="Henske J.K."/>
            <person name="Solomon K.V."/>
            <person name="De Groot R."/>
            <person name="Kuo A."/>
            <person name="Mondo S.J."/>
            <person name="Salamov A.A."/>
            <person name="Labutti K."/>
            <person name="Zhao Z."/>
            <person name="Chiniquy J."/>
            <person name="Barry K."/>
            <person name="Brewer H.M."/>
            <person name="Purvine S.O."/>
            <person name="Wright A.T."/>
            <person name="Boxma B."/>
            <person name="Van Alen T."/>
            <person name="Hackstein J.H."/>
            <person name="Baker S.E."/>
            <person name="Grigoriev I.V."/>
            <person name="O'Malley M.A."/>
        </authorList>
    </citation>
    <scope>NUCLEOTIDE SEQUENCE [LARGE SCALE GENOMIC DNA]</scope>
    <source>
        <strain evidence="8 9">G1</strain>
    </source>
</reference>
<organism evidence="8 9">
    <name type="scientific">Neocallimastix californiae</name>
    <dbReference type="NCBI Taxonomy" id="1754190"/>
    <lineage>
        <taxon>Eukaryota</taxon>
        <taxon>Fungi</taxon>
        <taxon>Fungi incertae sedis</taxon>
        <taxon>Chytridiomycota</taxon>
        <taxon>Chytridiomycota incertae sedis</taxon>
        <taxon>Neocallimastigomycetes</taxon>
        <taxon>Neocallimastigales</taxon>
        <taxon>Neocallimastigaceae</taxon>
        <taxon>Neocallimastix</taxon>
    </lineage>
</organism>
<feature type="domain" description="Citrate transporter-like" evidence="7">
    <location>
        <begin position="111"/>
        <end position="397"/>
    </location>
</feature>
<feature type="transmembrane region" description="Helical" evidence="6">
    <location>
        <begin position="133"/>
        <end position="149"/>
    </location>
</feature>
<keyword evidence="3 6" id="KW-0812">Transmembrane</keyword>
<protein>
    <recommendedName>
        <fullName evidence="7">Citrate transporter-like domain-containing protein</fullName>
    </recommendedName>
</protein>
<sequence>MVEQNVNVEISIDTIEDVTNMDVVDANSTTIHSISSGNTDTTVLNLEVEREVIKIDSDLDLKKKMELRATEDADLAKLNKVEEKQNGDNNESVLKKFIKIIKLDPVLIIAWIIAIISSFFVLPDRKYIDYIDWRSLGILWALMVVVQGFKKNSVFERIGQFMLKRVTYGWQLAAVLIFMCFFGSMLITNDVALITFVPFAIMILKSSCREDLMIPVIVYQTVAANMGSMLTPIGNPQNLYLYGVTGMSIGDFLLTMLPLSSLTLVLLALCIFTLPKKTKKIVMDEYYTVTKGASSIQIIIYLLLFVLALCTVLRLIPWYIVAGVIFVVVAIMDYKIILRVDYILLLTFIGFFIFTGNIGRIAKIKEILEDLIKGREFLVSAITSQFISNVPATLLLTGFTDHYKSLLQGVNVGGLGTLIASMASLISYKAITNVYPSTKGRYFKQFTLINVVFLIILCSFWYVVYELLFQID</sequence>
<name>A0A1Y2DIM1_9FUNG</name>
<feature type="transmembrane region" description="Helical" evidence="6">
    <location>
        <begin position="103"/>
        <end position="121"/>
    </location>
</feature>
<dbReference type="InterPro" id="IPR004680">
    <property type="entry name" value="Cit_transptr-like_dom"/>
</dbReference>
<keyword evidence="2" id="KW-0813">Transport</keyword>
<evidence type="ECO:0000256" key="6">
    <source>
        <dbReference type="SAM" id="Phobius"/>
    </source>
</evidence>
<evidence type="ECO:0000256" key="5">
    <source>
        <dbReference type="ARBA" id="ARBA00023136"/>
    </source>
</evidence>
<dbReference type="OrthoDB" id="442352at2759"/>
<gene>
    <name evidence="8" type="ORF">LY90DRAFT_701478</name>
</gene>
<feature type="transmembrane region" description="Helical" evidence="6">
    <location>
        <begin position="252"/>
        <end position="274"/>
    </location>
</feature>
<feature type="transmembrane region" description="Helical" evidence="6">
    <location>
        <begin position="446"/>
        <end position="464"/>
    </location>
</feature>
<dbReference type="Pfam" id="PF03600">
    <property type="entry name" value="CitMHS"/>
    <property type="match status" value="1"/>
</dbReference>
<keyword evidence="9" id="KW-1185">Reference proteome</keyword>
<evidence type="ECO:0000259" key="7">
    <source>
        <dbReference type="Pfam" id="PF03600"/>
    </source>
</evidence>
<dbReference type="STRING" id="1754190.A0A1Y2DIM1"/>
<comment type="subcellular location">
    <subcellularLocation>
        <location evidence="1">Membrane</location>
        <topology evidence="1">Multi-pass membrane protein</topology>
    </subcellularLocation>
</comment>
<evidence type="ECO:0000256" key="2">
    <source>
        <dbReference type="ARBA" id="ARBA00022448"/>
    </source>
</evidence>
<evidence type="ECO:0000256" key="3">
    <source>
        <dbReference type="ARBA" id="ARBA00022692"/>
    </source>
</evidence>
<proteinExistence type="predicted"/>
<evidence type="ECO:0000313" key="8">
    <source>
        <dbReference type="EMBL" id="ORY58974.1"/>
    </source>
</evidence>
<dbReference type="PANTHER" id="PTHR43568">
    <property type="entry name" value="P PROTEIN"/>
    <property type="match status" value="1"/>
</dbReference>
<feature type="transmembrane region" description="Helical" evidence="6">
    <location>
        <begin position="298"/>
        <end position="331"/>
    </location>
</feature>
<dbReference type="AlphaFoldDB" id="A0A1Y2DIM1"/>
<dbReference type="Proteomes" id="UP000193920">
    <property type="component" value="Unassembled WGS sequence"/>
</dbReference>
<feature type="transmembrane region" description="Helical" evidence="6">
    <location>
        <begin position="405"/>
        <end position="426"/>
    </location>
</feature>
<comment type="caution">
    <text evidence="8">The sequence shown here is derived from an EMBL/GenBank/DDBJ whole genome shotgun (WGS) entry which is preliminary data.</text>
</comment>
<dbReference type="InterPro" id="IPR051475">
    <property type="entry name" value="Diverse_Ion_Transporter"/>
</dbReference>